<dbReference type="PROSITE" id="PS00892">
    <property type="entry name" value="HIT_1"/>
    <property type="match status" value="1"/>
</dbReference>
<gene>
    <name evidence="3" type="ORF">ACFOE0_01290</name>
</gene>
<dbReference type="SUPFAM" id="SSF54197">
    <property type="entry name" value="HIT-like"/>
    <property type="match status" value="1"/>
</dbReference>
<dbReference type="EMBL" id="JBHRTD010000001">
    <property type="protein sequence ID" value="MFC3136828.1"/>
    <property type="molecule type" value="Genomic_DNA"/>
</dbReference>
<dbReference type="Proteomes" id="UP001595621">
    <property type="component" value="Unassembled WGS sequence"/>
</dbReference>
<proteinExistence type="predicted"/>
<dbReference type="InterPro" id="IPR011146">
    <property type="entry name" value="HIT-like"/>
</dbReference>
<evidence type="ECO:0000259" key="2">
    <source>
        <dbReference type="PROSITE" id="PS51084"/>
    </source>
</evidence>
<feature type="short sequence motif" description="Histidine triad motif" evidence="1">
    <location>
        <begin position="101"/>
        <end position="105"/>
    </location>
</feature>
<evidence type="ECO:0000313" key="3">
    <source>
        <dbReference type="EMBL" id="MFC3136828.1"/>
    </source>
</evidence>
<dbReference type="RefSeq" id="WP_248936608.1">
    <property type="nucleotide sequence ID" value="NZ_JAKILF010000005.1"/>
</dbReference>
<reference evidence="4" key="1">
    <citation type="journal article" date="2019" name="Int. J. Syst. Evol. Microbiol.">
        <title>The Global Catalogue of Microorganisms (GCM) 10K type strain sequencing project: providing services to taxonomists for standard genome sequencing and annotation.</title>
        <authorList>
            <consortium name="The Broad Institute Genomics Platform"/>
            <consortium name="The Broad Institute Genome Sequencing Center for Infectious Disease"/>
            <person name="Wu L."/>
            <person name="Ma J."/>
        </authorList>
    </citation>
    <scope>NUCLEOTIDE SEQUENCE [LARGE SCALE GENOMIC DNA]</scope>
    <source>
        <strain evidence="4">KCTC 52277</strain>
    </source>
</reference>
<dbReference type="PRINTS" id="PR00332">
    <property type="entry name" value="HISTRIAD"/>
</dbReference>
<evidence type="ECO:0000313" key="4">
    <source>
        <dbReference type="Proteomes" id="UP001595621"/>
    </source>
</evidence>
<keyword evidence="4" id="KW-1185">Reference proteome</keyword>
<organism evidence="3 4">
    <name type="scientific">Shewanella submarina</name>
    <dbReference type="NCBI Taxonomy" id="2016376"/>
    <lineage>
        <taxon>Bacteria</taxon>
        <taxon>Pseudomonadati</taxon>
        <taxon>Pseudomonadota</taxon>
        <taxon>Gammaproteobacteria</taxon>
        <taxon>Alteromonadales</taxon>
        <taxon>Shewanellaceae</taxon>
        <taxon>Shewanella</taxon>
    </lineage>
</organism>
<comment type="caution">
    <text evidence="3">The sequence shown here is derived from an EMBL/GenBank/DDBJ whole genome shotgun (WGS) entry which is preliminary data.</text>
</comment>
<keyword evidence="3" id="KW-0808">Transferase</keyword>
<dbReference type="PANTHER" id="PTHR46648:SF1">
    <property type="entry name" value="ADENOSINE 5'-MONOPHOSPHORAMIDASE HNT1"/>
    <property type="match status" value="1"/>
</dbReference>
<dbReference type="InterPro" id="IPR019808">
    <property type="entry name" value="Histidine_triad_CS"/>
</dbReference>
<name>A0ABV7G823_9GAMM</name>
<keyword evidence="3" id="KW-0489">Methyltransferase</keyword>
<dbReference type="PROSITE" id="PS51084">
    <property type="entry name" value="HIT_2"/>
    <property type="match status" value="1"/>
</dbReference>
<dbReference type="EC" id="2.1.1.-" evidence="3"/>
<sequence>MTSEKPCILCQINSDDLPHHELLTGSGFKVVLDINPITAGHLLIISRSHQAHLGSLPPEESRELLALTNQLSTVITRVMPDITDTNIIINNGPASGQHIAHVHVHIIPRRKGDTLGFYWRLLTRFFNPFSSLGKASSLKQVQSLWLDAIDKELI</sequence>
<protein>
    <submittedName>
        <fullName evidence="3">HIT family protein</fullName>
        <ecNumber evidence="3">2.1.1.-</ecNumber>
    </submittedName>
</protein>
<dbReference type="InterPro" id="IPR036265">
    <property type="entry name" value="HIT-like_sf"/>
</dbReference>
<dbReference type="Gene3D" id="3.30.428.10">
    <property type="entry name" value="HIT-like"/>
    <property type="match status" value="1"/>
</dbReference>
<dbReference type="GO" id="GO:0032259">
    <property type="term" value="P:methylation"/>
    <property type="evidence" value="ECO:0007669"/>
    <property type="project" value="UniProtKB-KW"/>
</dbReference>
<evidence type="ECO:0000256" key="1">
    <source>
        <dbReference type="PROSITE-ProRule" id="PRU00464"/>
    </source>
</evidence>
<dbReference type="Pfam" id="PF01230">
    <property type="entry name" value="HIT"/>
    <property type="match status" value="1"/>
</dbReference>
<feature type="domain" description="HIT" evidence="2">
    <location>
        <begin position="8"/>
        <end position="116"/>
    </location>
</feature>
<dbReference type="GO" id="GO:0008168">
    <property type="term" value="F:methyltransferase activity"/>
    <property type="evidence" value="ECO:0007669"/>
    <property type="project" value="UniProtKB-KW"/>
</dbReference>
<dbReference type="InterPro" id="IPR001310">
    <property type="entry name" value="Histidine_triad_HIT"/>
</dbReference>
<dbReference type="PANTHER" id="PTHR46648">
    <property type="entry name" value="HIT FAMILY PROTEIN 1"/>
    <property type="match status" value="1"/>
</dbReference>
<accession>A0ABV7G823</accession>